<sequence>MRKKERESTKKEVEVEAITGKVSWVGKRNGQKETIGWFTQITEQGNGIREKKRRKRTRKWRTKWVARTRFGSFLVFF</sequence>
<dbReference type="EMBL" id="GGEC01057904">
    <property type="protein sequence ID" value="MBX38388.1"/>
    <property type="molecule type" value="Transcribed_RNA"/>
</dbReference>
<proteinExistence type="predicted"/>
<dbReference type="AlphaFoldDB" id="A0A2P2N7C9"/>
<protein>
    <submittedName>
        <fullName evidence="1">Uncharacterized protein</fullName>
    </submittedName>
</protein>
<reference evidence="1" key="1">
    <citation type="submission" date="2018-02" db="EMBL/GenBank/DDBJ databases">
        <title>Rhizophora mucronata_Transcriptome.</title>
        <authorList>
            <person name="Meera S.P."/>
            <person name="Sreeshan A."/>
            <person name="Augustine A."/>
        </authorList>
    </citation>
    <scope>NUCLEOTIDE SEQUENCE</scope>
    <source>
        <tissue evidence="1">Leaf</tissue>
    </source>
</reference>
<organism evidence="1">
    <name type="scientific">Rhizophora mucronata</name>
    <name type="common">Asiatic mangrove</name>
    <dbReference type="NCBI Taxonomy" id="61149"/>
    <lineage>
        <taxon>Eukaryota</taxon>
        <taxon>Viridiplantae</taxon>
        <taxon>Streptophyta</taxon>
        <taxon>Embryophyta</taxon>
        <taxon>Tracheophyta</taxon>
        <taxon>Spermatophyta</taxon>
        <taxon>Magnoliopsida</taxon>
        <taxon>eudicotyledons</taxon>
        <taxon>Gunneridae</taxon>
        <taxon>Pentapetalae</taxon>
        <taxon>rosids</taxon>
        <taxon>fabids</taxon>
        <taxon>Malpighiales</taxon>
        <taxon>Rhizophoraceae</taxon>
        <taxon>Rhizophora</taxon>
    </lineage>
</organism>
<evidence type="ECO:0000313" key="1">
    <source>
        <dbReference type="EMBL" id="MBX38388.1"/>
    </source>
</evidence>
<accession>A0A2P2N7C9</accession>
<name>A0A2P2N7C9_RHIMU</name>